<reference evidence="1 2" key="2">
    <citation type="journal article" date="2009" name="PLoS ONE">
        <title>An integrated genetic and cytogenetic map of the cucumber genome.</title>
        <authorList>
            <person name="Ren Y."/>
            <person name="Zhang Z."/>
            <person name="Liu J."/>
            <person name="Staub J.E."/>
            <person name="Han Y."/>
            <person name="Cheng Z."/>
            <person name="Li X."/>
            <person name="Lu J."/>
            <person name="Miao H."/>
            <person name="Kang H."/>
            <person name="Xie B."/>
            <person name="Gu X."/>
            <person name="Wang X."/>
            <person name="Du Y."/>
            <person name="Jin W."/>
            <person name="Huang S."/>
        </authorList>
    </citation>
    <scope>NUCLEOTIDE SEQUENCE [LARGE SCALE GENOMIC DNA]</scope>
    <source>
        <strain evidence="2">cv. 9930</strain>
    </source>
</reference>
<dbReference type="Proteomes" id="UP000029981">
    <property type="component" value="Chromosome 3"/>
</dbReference>
<keyword evidence="2" id="KW-1185">Reference proteome</keyword>
<proteinExistence type="predicted"/>
<organism evidence="1 2">
    <name type="scientific">Cucumis sativus</name>
    <name type="common">Cucumber</name>
    <dbReference type="NCBI Taxonomy" id="3659"/>
    <lineage>
        <taxon>Eukaryota</taxon>
        <taxon>Viridiplantae</taxon>
        <taxon>Streptophyta</taxon>
        <taxon>Embryophyta</taxon>
        <taxon>Tracheophyta</taxon>
        <taxon>Spermatophyta</taxon>
        <taxon>Magnoliopsida</taxon>
        <taxon>eudicotyledons</taxon>
        <taxon>Gunneridae</taxon>
        <taxon>Pentapetalae</taxon>
        <taxon>rosids</taxon>
        <taxon>fabids</taxon>
        <taxon>Cucurbitales</taxon>
        <taxon>Cucurbitaceae</taxon>
        <taxon>Benincaseae</taxon>
        <taxon>Cucumis</taxon>
    </lineage>
</organism>
<dbReference type="EMBL" id="CM002924">
    <property type="protein sequence ID" value="KGN57115.1"/>
    <property type="molecule type" value="Genomic_DNA"/>
</dbReference>
<gene>
    <name evidence="1" type="ORF">Csa_3G154375</name>
</gene>
<name>A0A0A0L591_CUCSA</name>
<reference evidence="1 2" key="4">
    <citation type="journal article" date="2011" name="BMC Genomics">
        <title>RNA-Seq improves annotation of protein-coding genes in the cucumber genome.</title>
        <authorList>
            <person name="Li Z."/>
            <person name="Zhang Z."/>
            <person name="Yan P."/>
            <person name="Huang S."/>
            <person name="Fei Z."/>
            <person name="Lin K."/>
        </authorList>
    </citation>
    <scope>NUCLEOTIDE SEQUENCE [LARGE SCALE GENOMIC DNA]</scope>
    <source>
        <strain evidence="2">cv. 9930</strain>
    </source>
</reference>
<evidence type="ECO:0000313" key="1">
    <source>
        <dbReference type="EMBL" id="KGN57115.1"/>
    </source>
</evidence>
<dbReference type="Gramene" id="KGN57115">
    <property type="protein sequence ID" value="KGN57115"/>
    <property type="gene ID" value="Csa_3G154375"/>
</dbReference>
<reference evidence="1 2" key="1">
    <citation type="journal article" date="2009" name="Nat. Genet.">
        <title>The genome of the cucumber, Cucumis sativus L.</title>
        <authorList>
            <person name="Huang S."/>
            <person name="Li R."/>
            <person name="Zhang Z."/>
            <person name="Li L."/>
            <person name="Gu X."/>
            <person name="Fan W."/>
            <person name="Lucas W.J."/>
            <person name="Wang X."/>
            <person name="Xie B."/>
            <person name="Ni P."/>
            <person name="Ren Y."/>
            <person name="Zhu H."/>
            <person name="Li J."/>
            <person name="Lin K."/>
            <person name="Jin W."/>
            <person name="Fei Z."/>
            <person name="Li G."/>
            <person name="Staub J."/>
            <person name="Kilian A."/>
            <person name="van der Vossen E.A."/>
            <person name="Wu Y."/>
            <person name="Guo J."/>
            <person name="He J."/>
            <person name="Jia Z."/>
            <person name="Ren Y."/>
            <person name="Tian G."/>
            <person name="Lu Y."/>
            <person name="Ruan J."/>
            <person name="Qian W."/>
            <person name="Wang M."/>
            <person name="Huang Q."/>
            <person name="Li B."/>
            <person name="Xuan Z."/>
            <person name="Cao J."/>
            <person name="Asan"/>
            <person name="Wu Z."/>
            <person name="Zhang J."/>
            <person name="Cai Q."/>
            <person name="Bai Y."/>
            <person name="Zhao B."/>
            <person name="Han Y."/>
            <person name="Li Y."/>
            <person name="Li X."/>
            <person name="Wang S."/>
            <person name="Shi Q."/>
            <person name="Liu S."/>
            <person name="Cho W.K."/>
            <person name="Kim J.Y."/>
            <person name="Xu Y."/>
            <person name="Heller-Uszynska K."/>
            <person name="Miao H."/>
            <person name="Cheng Z."/>
            <person name="Zhang S."/>
            <person name="Wu J."/>
            <person name="Yang Y."/>
            <person name="Kang H."/>
            <person name="Li M."/>
            <person name="Liang H."/>
            <person name="Ren X."/>
            <person name="Shi Z."/>
            <person name="Wen M."/>
            <person name="Jian M."/>
            <person name="Yang H."/>
            <person name="Zhang G."/>
            <person name="Yang Z."/>
            <person name="Chen R."/>
            <person name="Liu S."/>
            <person name="Li J."/>
            <person name="Ma L."/>
            <person name="Liu H."/>
            <person name="Zhou Y."/>
            <person name="Zhao J."/>
            <person name="Fang X."/>
            <person name="Li G."/>
            <person name="Fang L."/>
            <person name="Li Y."/>
            <person name="Liu D."/>
            <person name="Zheng H."/>
            <person name="Zhang Y."/>
            <person name="Qin N."/>
            <person name="Li Z."/>
            <person name="Yang G."/>
            <person name="Yang S."/>
            <person name="Bolund L."/>
            <person name="Kristiansen K."/>
            <person name="Zheng H."/>
            <person name="Li S."/>
            <person name="Zhang X."/>
            <person name="Yang H."/>
            <person name="Wang J."/>
            <person name="Sun R."/>
            <person name="Zhang B."/>
            <person name="Jiang S."/>
            <person name="Wang J."/>
            <person name="Du Y."/>
            <person name="Li S."/>
        </authorList>
    </citation>
    <scope>NUCLEOTIDE SEQUENCE [LARGE SCALE GENOMIC DNA]</scope>
    <source>
        <strain evidence="2">cv. 9930</strain>
    </source>
</reference>
<protein>
    <submittedName>
        <fullName evidence="1">Uncharacterized protein</fullName>
    </submittedName>
</protein>
<accession>A0A0A0L591</accession>
<reference evidence="1 2" key="3">
    <citation type="journal article" date="2010" name="BMC Genomics">
        <title>Transcriptome sequencing and comparative analysis of cucumber flowers with different sex types.</title>
        <authorList>
            <person name="Guo S."/>
            <person name="Zheng Y."/>
            <person name="Joung J.G."/>
            <person name="Liu S."/>
            <person name="Zhang Z."/>
            <person name="Crasta O.R."/>
            <person name="Sobral B.W."/>
            <person name="Xu Y."/>
            <person name="Huang S."/>
            <person name="Fei Z."/>
        </authorList>
    </citation>
    <scope>NUCLEOTIDE SEQUENCE [LARGE SCALE GENOMIC DNA]</scope>
    <source>
        <strain evidence="2">cv. 9930</strain>
    </source>
</reference>
<evidence type="ECO:0000313" key="2">
    <source>
        <dbReference type="Proteomes" id="UP000029981"/>
    </source>
</evidence>
<dbReference type="AlphaFoldDB" id="A0A0A0L591"/>
<sequence length="82" mass="9448">MISAFDVKPSFKPRRLPRRRSTFRFRRTKKPLDSCERCGHSFTRSTCHLRPISSPLNVYALLPSQSSFSPSDCLKKFLCIGV</sequence>